<sequence>MQIKTKYLSISIDEEDFMHLSDEERECLIDEMVKSTLGKQLADELFG</sequence>
<evidence type="ECO:0000313" key="1">
    <source>
        <dbReference type="EMBL" id="MBM6616707.1"/>
    </source>
</evidence>
<gene>
    <name evidence="1" type="ORF">JR050_03310</name>
</gene>
<dbReference type="Proteomes" id="UP001518925">
    <property type="component" value="Unassembled WGS sequence"/>
</dbReference>
<keyword evidence="2" id="KW-1185">Reference proteome</keyword>
<protein>
    <submittedName>
        <fullName evidence="1">Uncharacterized protein</fullName>
    </submittedName>
</protein>
<accession>A0ABS2DE23</accession>
<dbReference type="EMBL" id="JAFELM010000016">
    <property type="protein sequence ID" value="MBM6616707.1"/>
    <property type="molecule type" value="Genomic_DNA"/>
</dbReference>
<name>A0ABS2DE23_9BACI</name>
<dbReference type="RefSeq" id="WP_204202097.1">
    <property type="nucleotide sequence ID" value="NZ_JAFELM010000016.1"/>
</dbReference>
<evidence type="ECO:0000313" key="2">
    <source>
        <dbReference type="Proteomes" id="UP001518925"/>
    </source>
</evidence>
<comment type="caution">
    <text evidence="1">The sequence shown here is derived from an EMBL/GenBank/DDBJ whole genome shotgun (WGS) entry which is preliminary data.</text>
</comment>
<organism evidence="1 2">
    <name type="scientific">Bacillus suaedaesalsae</name>
    <dbReference type="NCBI Taxonomy" id="2810349"/>
    <lineage>
        <taxon>Bacteria</taxon>
        <taxon>Bacillati</taxon>
        <taxon>Bacillota</taxon>
        <taxon>Bacilli</taxon>
        <taxon>Bacillales</taxon>
        <taxon>Bacillaceae</taxon>
        <taxon>Bacillus</taxon>
    </lineage>
</organism>
<reference evidence="1 2" key="1">
    <citation type="submission" date="2021-02" db="EMBL/GenBank/DDBJ databases">
        <title>Bacillus sp. RD4P76, an endophyte from a halophyte.</title>
        <authorList>
            <person name="Sun J.-Q."/>
        </authorList>
    </citation>
    <scope>NUCLEOTIDE SEQUENCE [LARGE SCALE GENOMIC DNA]</scope>
    <source>
        <strain evidence="1 2">RD4P76</strain>
    </source>
</reference>
<proteinExistence type="predicted"/>